<evidence type="ECO:0000313" key="2">
    <source>
        <dbReference type="Proteomes" id="UP001342826"/>
    </source>
</evidence>
<dbReference type="EMBL" id="JARTFS010000001">
    <property type="protein sequence ID" value="MED4400186.1"/>
    <property type="molecule type" value="Genomic_DNA"/>
</dbReference>
<comment type="caution">
    <text evidence="1">The sequence shown here is derived from an EMBL/GenBank/DDBJ whole genome shotgun (WGS) entry which is preliminary data.</text>
</comment>
<keyword evidence="2" id="KW-1185">Reference proteome</keyword>
<proteinExistence type="predicted"/>
<protein>
    <submittedName>
        <fullName evidence="1">Uncharacterized protein</fullName>
    </submittedName>
</protein>
<sequence length="55" mass="6283">MKQFVFLISTGCKTREHFVEATGMTDAINRVKMLSDELKDQSQGDVKIKFKGVIY</sequence>
<accession>A0ABU6NT58</accession>
<dbReference type="RefSeq" id="WP_156483560.1">
    <property type="nucleotide sequence ID" value="NZ_JARTFQ010000005.1"/>
</dbReference>
<reference evidence="1 2" key="1">
    <citation type="submission" date="2023-03" db="EMBL/GenBank/DDBJ databases">
        <title>Bacillus Genome Sequencing.</title>
        <authorList>
            <person name="Dunlap C."/>
        </authorList>
    </citation>
    <scope>NUCLEOTIDE SEQUENCE [LARGE SCALE GENOMIC DNA]</scope>
    <source>
        <strain evidence="1 2">NRS-1717</strain>
    </source>
</reference>
<dbReference type="GeneID" id="301143457"/>
<evidence type="ECO:0000313" key="1">
    <source>
        <dbReference type="EMBL" id="MED4400186.1"/>
    </source>
</evidence>
<organism evidence="1 2">
    <name type="scientific">Metabacillus fastidiosus</name>
    <dbReference type="NCBI Taxonomy" id="1458"/>
    <lineage>
        <taxon>Bacteria</taxon>
        <taxon>Bacillati</taxon>
        <taxon>Bacillota</taxon>
        <taxon>Bacilli</taxon>
        <taxon>Bacillales</taxon>
        <taxon>Bacillaceae</taxon>
        <taxon>Metabacillus</taxon>
    </lineage>
</organism>
<dbReference type="Proteomes" id="UP001342826">
    <property type="component" value="Unassembled WGS sequence"/>
</dbReference>
<gene>
    <name evidence="1" type="ORF">P9271_02285</name>
</gene>
<name>A0ABU6NT58_9BACI</name>